<evidence type="ECO:0000256" key="1">
    <source>
        <dbReference type="SAM" id="Phobius"/>
    </source>
</evidence>
<protein>
    <recommendedName>
        <fullName evidence="4">DUF1294 domain-containing protein</fullName>
    </recommendedName>
</protein>
<proteinExistence type="predicted"/>
<keyword evidence="1" id="KW-0472">Membrane</keyword>
<dbReference type="EMBL" id="CADIJQ010000001">
    <property type="protein sequence ID" value="CAB3666190.1"/>
    <property type="molecule type" value="Genomic_DNA"/>
</dbReference>
<dbReference type="InterPro" id="IPR010718">
    <property type="entry name" value="DUF1294"/>
</dbReference>
<evidence type="ECO:0008006" key="4">
    <source>
        <dbReference type="Google" id="ProtNLM"/>
    </source>
</evidence>
<dbReference type="Pfam" id="PF06961">
    <property type="entry name" value="DUF1294"/>
    <property type="match status" value="1"/>
</dbReference>
<keyword evidence="1" id="KW-0812">Transmembrane</keyword>
<sequence length="120" mass="13323">MLIALFVFAYGLAAYFWGVPLWVGLAYVALSLITFAVYAYDKSAARAKRWRISERTLHAWALVGGWPGALLAQQRLRHKSVKPSFRAWFWVTVGLNVAAFACLASPIGRTLLGRLTPLLA</sequence>
<gene>
    <name evidence="2" type="ORF">LMG3441_00823</name>
</gene>
<evidence type="ECO:0000313" key="3">
    <source>
        <dbReference type="Proteomes" id="UP000494269"/>
    </source>
</evidence>
<dbReference type="Proteomes" id="UP000494269">
    <property type="component" value="Unassembled WGS sequence"/>
</dbReference>
<dbReference type="AlphaFoldDB" id="A0A6S7AE52"/>
<name>A0A6S7AE52_9BURK</name>
<reference evidence="2 3" key="1">
    <citation type="submission" date="2020-04" db="EMBL/GenBank/DDBJ databases">
        <authorList>
            <person name="De Canck E."/>
        </authorList>
    </citation>
    <scope>NUCLEOTIDE SEQUENCE [LARGE SCALE GENOMIC DNA]</scope>
    <source>
        <strain evidence="2 3">LMG 3441</strain>
    </source>
</reference>
<dbReference type="RefSeq" id="WP_175168899.1">
    <property type="nucleotide sequence ID" value="NZ_CADIJQ010000001.1"/>
</dbReference>
<accession>A0A6S7AE52</accession>
<keyword evidence="1" id="KW-1133">Transmembrane helix</keyword>
<feature type="transmembrane region" description="Helical" evidence="1">
    <location>
        <begin position="87"/>
        <end position="108"/>
    </location>
</feature>
<feature type="transmembrane region" description="Helical" evidence="1">
    <location>
        <begin position="23"/>
        <end position="41"/>
    </location>
</feature>
<keyword evidence="3" id="KW-1185">Reference proteome</keyword>
<evidence type="ECO:0000313" key="2">
    <source>
        <dbReference type="EMBL" id="CAB3666190.1"/>
    </source>
</evidence>
<organism evidence="2 3">
    <name type="scientific">Achromobacter kerstersii</name>
    <dbReference type="NCBI Taxonomy" id="1353890"/>
    <lineage>
        <taxon>Bacteria</taxon>
        <taxon>Pseudomonadati</taxon>
        <taxon>Pseudomonadota</taxon>
        <taxon>Betaproteobacteria</taxon>
        <taxon>Burkholderiales</taxon>
        <taxon>Alcaligenaceae</taxon>
        <taxon>Achromobacter</taxon>
    </lineage>
</organism>